<keyword evidence="4" id="KW-0010">Activator</keyword>
<evidence type="ECO:0000256" key="5">
    <source>
        <dbReference type="ARBA" id="ARBA00023163"/>
    </source>
</evidence>
<evidence type="ECO:0000259" key="9">
    <source>
        <dbReference type="PROSITE" id="PS51032"/>
    </source>
</evidence>
<evidence type="ECO:0000256" key="2">
    <source>
        <dbReference type="ARBA" id="ARBA00023015"/>
    </source>
</evidence>
<dbReference type="CDD" id="cd00018">
    <property type="entry name" value="AP2"/>
    <property type="match status" value="1"/>
</dbReference>
<reference evidence="10" key="1">
    <citation type="submission" date="2021-03" db="EMBL/GenBank/DDBJ databases">
        <authorList>
            <consortium name="Genoscope - CEA"/>
            <person name="William W."/>
        </authorList>
    </citation>
    <scope>NUCLEOTIDE SEQUENCE</scope>
    <source>
        <strain evidence="10">Doubled-haploid Pahang</strain>
    </source>
</reference>
<dbReference type="Gramene" id="Ma08_t31000.1">
    <property type="protein sequence ID" value="Ma08_p31000.1"/>
    <property type="gene ID" value="Ma08_g31000"/>
</dbReference>
<dbReference type="GO" id="GO:0005634">
    <property type="term" value="C:nucleus"/>
    <property type="evidence" value="ECO:0007669"/>
    <property type="project" value="UniProtKB-SubCell"/>
</dbReference>
<reference evidence="11" key="2">
    <citation type="submission" date="2021-05" db="UniProtKB">
        <authorList>
            <consortium name="EnsemblPlants"/>
        </authorList>
    </citation>
    <scope>IDENTIFICATION</scope>
    <source>
        <strain evidence="11">subsp. malaccensis</strain>
    </source>
</reference>
<dbReference type="PANTHER" id="PTHR31985">
    <property type="entry name" value="ETHYLENE-RESPONSIVE TRANSCRIPTION FACTOR ERF042-RELATED"/>
    <property type="match status" value="1"/>
</dbReference>
<proteinExistence type="inferred from homology"/>
<dbReference type="EMBL" id="HG996472">
    <property type="protein sequence ID" value="CAG1833260.1"/>
    <property type="molecule type" value="Genomic_DNA"/>
</dbReference>
<dbReference type="KEGG" id="mus:103996452"/>
<dbReference type="InterPro" id="IPR001471">
    <property type="entry name" value="AP2/ERF_dom"/>
</dbReference>
<protein>
    <submittedName>
        <fullName evidence="10">(wild Malaysian banana) hypothetical protein</fullName>
    </submittedName>
</protein>
<dbReference type="InterPro" id="IPR016177">
    <property type="entry name" value="DNA-bd_dom_sf"/>
</dbReference>
<dbReference type="SMART" id="SM00380">
    <property type="entry name" value="AP2"/>
    <property type="match status" value="1"/>
</dbReference>
<comment type="subcellular location">
    <subcellularLocation>
        <location evidence="1">Nucleus</location>
    </subcellularLocation>
</comment>
<evidence type="ECO:0000256" key="4">
    <source>
        <dbReference type="ARBA" id="ARBA00023159"/>
    </source>
</evidence>
<dbReference type="PANTHER" id="PTHR31985:SF111">
    <property type="entry name" value="ETHYLENE-RESPONSIVE TRANSCRIPTION FACTOR ERF021"/>
    <property type="match status" value="1"/>
</dbReference>
<evidence type="ECO:0000256" key="8">
    <source>
        <dbReference type="SAM" id="MobiDB-lite"/>
    </source>
</evidence>
<sequence length="181" mass="19794">MEKAATGKQAQSSSSSPRYKGVRMRKWGSWVAEVRFPNSRERLWLGSHPTAEQAARAYDAAVYCLRGTRAAFNFPDQPPQIPSAERLSKEEIRAAAMQFAQEEPRRPAGEAQESGGENSTEAVGQGKGSSVTTAVEGLMMEDSFVAAGALPEWWTEEDEDAWGAVVASTDDIYSSSPLWNF</sequence>
<dbReference type="SUPFAM" id="SSF54171">
    <property type="entry name" value="DNA-binding domain"/>
    <property type="match status" value="1"/>
</dbReference>
<dbReference type="PROSITE" id="PS51032">
    <property type="entry name" value="AP2_ERF"/>
    <property type="match status" value="1"/>
</dbReference>
<evidence type="ECO:0000313" key="10">
    <source>
        <dbReference type="EMBL" id="CAG1833260.1"/>
    </source>
</evidence>
<keyword evidence="12" id="KW-1185">Reference proteome</keyword>
<organism evidence="11 12">
    <name type="scientific">Musa acuminata subsp. malaccensis</name>
    <name type="common">Wild banana</name>
    <name type="synonym">Musa malaccensis</name>
    <dbReference type="NCBI Taxonomy" id="214687"/>
    <lineage>
        <taxon>Eukaryota</taxon>
        <taxon>Viridiplantae</taxon>
        <taxon>Streptophyta</taxon>
        <taxon>Embryophyta</taxon>
        <taxon>Tracheophyta</taxon>
        <taxon>Spermatophyta</taxon>
        <taxon>Magnoliopsida</taxon>
        <taxon>Liliopsida</taxon>
        <taxon>Zingiberales</taxon>
        <taxon>Musaceae</taxon>
        <taxon>Musa</taxon>
    </lineage>
</organism>
<dbReference type="Gene3D" id="3.30.730.10">
    <property type="entry name" value="AP2/ERF domain"/>
    <property type="match status" value="1"/>
</dbReference>
<dbReference type="SMR" id="A0A804KCR9"/>
<dbReference type="Pfam" id="PF00847">
    <property type="entry name" value="AP2"/>
    <property type="match status" value="1"/>
</dbReference>
<keyword evidence="6" id="KW-0539">Nucleus</keyword>
<dbReference type="GO" id="GO:0003700">
    <property type="term" value="F:DNA-binding transcription factor activity"/>
    <property type="evidence" value="ECO:0007669"/>
    <property type="project" value="InterPro"/>
</dbReference>
<dbReference type="OrthoDB" id="1918918at2759"/>
<keyword evidence="5" id="KW-0804">Transcription</keyword>
<dbReference type="EnsemblPlants" id="Ma08_t31000.1">
    <property type="protein sequence ID" value="Ma08_p31000.1"/>
    <property type="gene ID" value="Ma08_g31000"/>
</dbReference>
<evidence type="ECO:0000256" key="3">
    <source>
        <dbReference type="ARBA" id="ARBA00023125"/>
    </source>
</evidence>
<feature type="region of interest" description="Disordered" evidence="8">
    <location>
        <begin position="96"/>
        <end position="129"/>
    </location>
</feature>
<keyword evidence="2" id="KW-0805">Transcription regulation</keyword>
<dbReference type="AlphaFoldDB" id="A0A804KCR9"/>
<feature type="domain" description="AP2/ERF" evidence="9">
    <location>
        <begin position="18"/>
        <end position="75"/>
    </location>
</feature>
<name>A0A804KCR9_MUSAM</name>
<feature type="region of interest" description="Disordered" evidence="8">
    <location>
        <begin position="1"/>
        <end position="20"/>
    </location>
</feature>
<dbReference type="FunFam" id="3.30.730.10:FF:000001">
    <property type="entry name" value="Ethylene-responsive transcription factor 2"/>
    <property type="match status" value="1"/>
</dbReference>
<dbReference type="GO" id="GO:0003677">
    <property type="term" value="F:DNA binding"/>
    <property type="evidence" value="ECO:0007669"/>
    <property type="project" value="UniProtKB-KW"/>
</dbReference>
<evidence type="ECO:0000256" key="7">
    <source>
        <dbReference type="ARBA" id="ARBA00024343"/>
    </source>
</evidence>
<dbReference type="PRINTS" id="PR00367">
    <property type="entry name" value="ETHRSPELEMNT"/>
</dbReference>
<dbReference type="Proteomes" id="UP000012960">
    <property type="component" value="Unplaced"/>
</dbReference>
<evidence type="ECO:0000256" key="6">
    <source>
        <dbReference type="ARBA" id="ARBA00023242"/>
    </source>
</evidence>
<comment type="similarity">
    <text evidence="7">Belongs to the AP2/ERF transcription factor family. ERF subfamily.</text>
</comment>
<feature type="compositionally biased region" description="Polar residues" evidence="8">
    <location>
        <begin position="8"/>
        <end position="17"/>
    </location>
</feature>
<evidence type="ECO:0000313" key="12">
    <source>
        <dbReference type="Proteomes" id="UP000012960"/>
    </source>
</evidence>
<dbReference type="InterPro" id="IPR051032">
    <property type="entry name" value="AP2/ERF_TF_ERF_subfamily"/>
</dbReference>
<accession>A0A804KCR9</accession>
<gene>
    <name evidence="10" type="ORF">GSMUA_91800.1</name>
</gene>
<evidence type="ECO:0000313" key="11">
    <source>
        <dbReference type="EnsemblPlants" id="Ma08_p31000.1"/>
    </source>
</evidence>
<dbReference type="InterPro" id="IPR036955">
    <property type="entry name" value="AP2/ERF_dom_sf"/>
</dbReference>
<keyword evidence="3" id="KW-0238">DNA-binding</keyword>
<evidence type="ECO:0000256" key="1">
    <source>
        <dbReference type="ARBA" id="ARBA00004123"/>
    </source>
</evidence>
<feature type="compositionally biased region" description="Polar residues" evidence="8">
    <location>
        <begin position="115"/>
        <end position="129"/>
    </location>
</feature>